<evidence type="ECO:0000259" key="2">
    <source>
        <dbReference type="Pfam" id="PF02481"/>
    </source>
</evidence>
<dbReference type="InterPro" id="IPR036388">
    <property type="entry name" value="WH-like_DNA-bd_sf"/>
</dbReference>
<reference evidence="4 5" key="1">
    <citation type="submission" date="2023-08" db="EMBL/GenBank/DDBJ databases">
        <authorList>
            <person name="Park J.-S."/>
        </authorList>
    </citation>
    <scope>NUCLEOTIDE SEQUENCE [LARGE SCALE GENOMIC DNA]</scope>
    <source>
        <strain evidence="4 5">2205SS18-9</strain>
    </source>
</reference>
<evidence type="ECO:0000256" key="1">
    <source>
        <dbReference type="ARBA" id="ARBA00006525"/>
    </source>
</evidence>
<dbReference type="RefSeq" id="WP_305990698.1">
    <property type="nucleotide sequence ID" value="NZ_JAVAMP010000001.1"/>
</dbReference>
<evidence type="ECO:0000313" key="5">
    <source>
        <dbReference type="Proteomes" id="UP001231941"/>
    </source>
</evidence>
<dbReference type="SUPFAM" id="SSF102405">
    <property type="entry name" value="MCP/YpsA-like"/>
    <property type="match status" value="1"/>
</dbReference>
<dbReference type="InterPro" id="IPR057666">
    <property type="entry name" value="DrpA_SLOG"/>
</dbReference>
<dbReference type="InterPro" id="IPR041614">
    <property type="entry name" value="DprA_WH"/>
</dbReference>
<organism evidence="4 5">
    <name type="scientific">Chengkuizengella axinellae</name>
    <dbReference type="NCBI Taxonomy" id="3064388"/>
    <lineage>
        <taxon>Bacteria</taxon>
        <taxon>Bacillati</taxon>
        <taxon>Bacillota</taxon>
        <taxon>Bacilli</taxon>
        <taxon>Bacillales</taxon>
        <taxon>Paenibacillaceae</taxon>
        <taxon>Chengkuizengella</taxon>
    </lineage>
</organism>
<comment type="similarity">
    <text evidence="1">Belongs to the DprA/Smf family.</text>
</comment>
<feature type="domain" description="Smf/DprA SLOG" evidence="2">
    <location>
        <begin position="86"/>
        <end position="294"/>
    </location>
</feature>
<dbReference type="EMBL" id="JAVAMP010000001">
    <property type="protein sequence ID" value="MDP5273428.1"/>
    <property type="molecule type" value="Genomic_DNA"/>
</dbReference>
<dbReference type="Gene3D" id="3.40.50.450">
    <property type="match status" value="1"/>
</dbReference>
<evidence type="ECO:0000313" key="4">
    <source>
        <dbReference type="EMBL" id="MDP5273428.1"/>
    </source>
</evidence>
<dbReference type="Pfam" id="PF02481">
    <property type="entry name" value="DNA_processg_A"/>
    <property type="match status" value="1"/>
</dbReference>
<comment type="caution">
    <text evidence="4">The sequence shown here is derived from an EMBL/GenBank/DDBJ whole genome shotgun (WGS) entry which is preliminary data.</text>
</comment>
<protein>
    <submittedName>
        <fullName evidence="4">DNA-processing protein DprA</fullName>
    </submittedName>
</protein>
<name>A0ABT9IVP6_9BACL</name>
<evidence type="ECO:0000259" key="3">
    <source>
        <dbReference type="Pfam" id="PF17782"/>
    </source>
</evidence>
<keyword evidence="5" id="KW-1185">Reference proteome</keyword>
<feature type="domain" description="DprA winged helix" evidence="3">
    <location>
        <begin position="308"/>
        <end position="364"/>
    </location>
</feature>
<sequence>MQPRFILFGLHELNGIGWKTIQLIFQSTNADGCFEMGLKKLLNADVNTLSKTFNLPRNKAKLISENLNLNFIQCRLELYKNTNISFLTILDENYPALLKEIPNPPWVIYYKGNPELLDNTKLAIVGTRAPTTYGRIVTKKLADQLSNIGFCIVSGLAKGIDSISHKAAIEQSGSTIAVLGSGIDVVYPSENKTLYNEITMKGLVVSEFPIGTQPHPGLFPQRNRIIAGLSLGTLVIEAAEKSGSLITADQALDMSRDVFAIPGPITSPKSQGTLSLIKQGAKMVTALKDIVEEYEHMFKISYNEETFTASKKPLSKDEQKIVQFISLEPVTFDQILHKSHFTFGHLHSVLLSLLMKNEIIQLPGSKFVLKSS</sequence>
<dbReference type="Pfam" id="PF17782">
    <property type="entry name" value="WHD_DprA"/>
    <property type="match status" value="1"/>
</dbReference>
<dbReference type="Gene3D" id="1.10.10.10">
    <property type="entry name" value="Winged helix-like DNA-binding domain superfamily/Winged helix DNA-binding domain"/>
    <property type="match status" value="1"/>
</dbReference>
<dbReference type="Proteomes" id="UP001231941">
    <property type="component" value="Unassembled WGS sequence"/>
</dbReference>
<dbReference type="InterPro" id="IPR003488">
    <property type="entry name" value="DprA"/>
</dbReference>
<accession>A0ABT9IVP6</accession>
<proteinExistence type="inferred from homology"/>
<dbReference type="PANTHER" id="PTHR43022">
    <property type="entry name" value="PROTEIN SMF"/>
    <property type="match status" value="1"/>
</dbReference>
<gene>
    <name evidence="4" type="primary">dprA</name>
    <name evidence="4" type="ORF">Q5Y73_04880</name>
</gene>
<dbReference type="PANTHER" id="PTHR43022:SF1">
    <property type="entry name" value="PROTEIN SMF"/>
    <property type="match status" value="1"/>
</dbReference>
<dbReference type="NCBIfam" id="TIGR00732">
    <property type="entry name" value="dprA"/>
    <property type="match status" value="1"/>
</dbReference>